<dbReference type="AlphaFoldDB" id="A0A1W6ZMS0"/>
<dbReference type="EMBL" id="CP021112">
    <property type="protein sequence ID" value="ARP98537.1"/>
    <property type="molecule type" value="Genomic_DNA"/>
</dbReference>
<reference evidence="1 2" key="1">
    <citation type="submission" date="2017-05" db="EMBL/GenBank/DDBJ databases">
        <title>Full genome sequence of Pseudorhodoplanes sinuspersici.</title>
        <authorList>
            <person name="Dastgheib S.M.M."/>
            <person name="Shavandi M."/>
            <person name="Tirandaz H."/>
        </authorList>
    </citation>
    <scope>NUCLEOTIDE SEQUENCE [LARGE SCALE GENOMIC DNA]</scope>
    <source>
        <strain evidence="1 2">RIPI110</strain>
    </source>
</reference>
<accession>A0A1W6ZMS0</accession>
<name>A0A1W6ZMS0_9HYPH</name>
<gene>
    <name evidence="1" type="ORF">CAK95_05130</name>
</gene>
<organism evidence="1 2">
    <name type="scientific">Pseudorhodoplanes sinuspersici</name>
    <dbReference type="NCBI Taxonomy" id="1235591"/>
    <lineage>
        <taxon>Bacteria</taxon>
        <taxon>Pseudomonadati</taxon>
        <taxon>Pseudomonadota</taxon>
        <taxon>Alphaproteobacteria</taxon>
        <taxon>Hyphomicrobiales</taxon>
        <taxon>Pseudorhodoplanes</taxon>
    </lineage>
</organism>
<dbReference type="KEGG" id="psin:CAK95_05130"/>
<proteinExistence type="predicted"/>
<keyword evidence="2" id="KW-1185">Reference proteome</keyword>
<protein>
    <submittedName>
        <fullName evidence="1">Uncharacterized protein</fullName>
    </submittedName>
</protein>
<evidence type="ECO:0000313" key="2">
    <source>
        <dbReference type="Proteomes" id="UP000194137"/>
    </source>
</evidence>
<dbReference type="RefSeq" id="WP_086086960.1">
    <property type="nucleotide sequence ID" value="NZ_CP021112.1"/>
</dbReference>
<dbReference type="STRING" id="1235591.CAK95_05130"/>
<dbReference type="OrthoDB" id="6555107at2"/>
<sequence>MFSRSSILVVGSLVWTVILSSPSLTADLKTPLPVKAIPQAVETPWKVDIVPYFWMPSLNGTSTIKGHSTDVDATFFGDIIHRKIPKELFGLMTGFEARNDRFAVLGDFVYLLLGASKGGARSITFGPIATLGAQAELDTTLKMIIAELAAAYEVAHWGSPFGGMGSSTALDIYGGGRVWWQQAEVSLGLTAQLALVLPRRTFTISGGRAVAKSGDVAWIDPIVGLRLRHQFSPGHELTLSGDVGGFDVGSQFSWQAIGAYRWTFAKTHNVTWSGLLGYRALYVDFSKGSGDTLYEYDMLQHGPIMGISARF</sequence>
<dbReference type="Proteomes" id="UP000194137">
    <property type="component" value="Chromosome"/>
</dbReference>
<evidence type="ECO:0000313" key="1">
    <source>
        <dbReference type="EMBL" id="ARP98537.1"/>
    </source>
</evidence>